<dbReference type="AlphaFoldDB" id="A0A545VHR5"/>
<proteinExistence type="predicted"/>
<dbReference type="PANTHER" id="PTHR21310">
    <property type="entry name" value="AMINOGLYCOSIDE PHOSPHOTRANSFERASE-RELATED-RELATED"/>
    <property type="match status" value="1"/>
</dbReference>
<name>A0A545VHR5_9HYPO</name>
<comment type="caution">
    <text evidence="1">The sequence shown here is derived from an EMBL/GenBank/DDBJ whole genome shotgun (WGS) entry which is preliminary data.</text>
</comment>
<sequence>MAAIHGNGPLPSSKWLSFDGWDYNGMKERLEDAVRTINKASLIDHAVHVTGQRMRMSEPFSAGQYWICFELVAEDGSLVIARVRLPRHPEAPPTVTEQDMAYATDCEIATTRYVRSKLTTITIPRVHAYEPADSPRAKEVGATYMLIEGFRGNSLLDVEYDMTHLAPPVQEQITTQWTRVQAELATLALPQIGSISSLSPTEEPVIGRIASAAGEGFQDAGPFNRSVDYFAAAGQAAVARQKAAAVSADGQGQGLPFAAIGALVFCDIVSRTALFQDMGVKGSFPLNHMDLGTQNIIVDDEFRVLAAIDWEFAQTAPWQVNHYPMPFPPLGSQRRTESILADPSHIAHKNVMRHESARKMYRAGFRMAEEELREQGRPIPESLARVLDCTASRIYACFTKLGRILDEDEELVQRMVRMAFGWDDAKTKSYIADMEAVLWTPASSEATFSG</sequence>
<gene>
    <name evidence="1" type="ORF">IF1G_01214</name>
</gene>
<evidence type="ECO:0000313" key="1">
    <source>
        <dbReference type="EMBL" id="TQW01283.1"/>
    </source>
</evidence>
<organism evidence="1 2">
    <name type="scientific">Cordyceps javanica</name>
    <dbReference type="NCBI Taxonomy" id="43265"/>
    <lineage>
        <taxon>Eukaryota</taxon>
        <taxon>Fungi</taxon>
        <taxon>Dikarya</taxon>
        <taxon>Ascomycota</taxon>
        <taxon>Pezizomycotina</taxon>
        <taxon>Sordariomycetes</taxon>
        <taxon>Hypocreomycetidae</taxon>
        <taxon>Hypocreales</taxon>
        <taxon>Cordycipitaceae</taxon>
        <taxon>Cordyceps</taxon>
    </lineage>
</organism>
<keyword evidence="1" id="KW-0808">Transferase</keyword>
<dbReference type="EMBL" id="SPUK01000001">
    <property type="protein sequence ID" value="TQW01283.1"/>
    <property type="molecule type" value="Genomic_DNA"/>
</dbReference>
<evidence type="ECO:0000313" key="2">
    <source>
        <dbReference type="Proteomes" id="UP000315783"/>
    </source>
</evidence>
<accession>A0A545VHR5</accession>
<dbReference type="SUPFAM" id="SSF56112">
    <property type="entry name" value="Protein kinase-like (PK-like)"/>
    <property type="match status" value="1"/>
</dbReference>
<keyword evidence="2" id="KW-1185">Reference proteome</keyword>
<dbReference type="OrthoDB" id="10003767at2759"/>
<dbReference type="Proteomes" id="UP000315783">
    <property type="component" value="Unassembled WGS sequence"/>
</dbReference>
<dbReference type="InterPro" id="IPR051678">
    <property type="entry name" value="AGP_Transferase"/>
</dbReference>
<dbReference type="PANTHER" id="PTHR21310:SF37">
    <property type="entry name" value="AMINOGLYCOSIDE PHOSPHOTRANSFERASE DOMAIN-CONTAINING PROTEIN"/>
    <property type="match status" value="1"/>
</dbReference>
<dbReference type="InterPro" id="IPR011009">
    <property type="entry name" value="Kinase-like_dom_sf"/>
</dbReference>
<dbReference type="GO" id="GO:0016740">
    <property type="term" value="F:transferase activity"/>
    <property type="evidence" value="ECO:0007669"/>
    <property type="project" value="UniProtKB-KW"/>
</dbReference>
<reference evidence="1 2" key="1">
    <citation type="journal article" date="2019" name="Appl. Microbiol. Biotechnol.">
        <title>Genome sequence of Isaria javanica and comparative genome analysis insights into family S53 peptidase evolution in fungal entomopathogens.</title>
        <authorList>
            <person name="Lin R."/>
            <person name="Zhang X."/>
            <person name="Xin B."/>
            <person name="Zou M."/>
            <person name="Gao Y."/>
            <person name="Qin F."/>
            <person name="Hu Q."/>
            <person name="Xie B."/>
            <person name="Cheng X."/>
        </authorList>
    </citation>
    <scope>NUCLEOTIDE SEQUENCE [LARGE SCALE GENOMIC DNA]</scope>
    <source>
        <strain evidence="1 2">IJ1G</strain>
    </source>
</reference>
<protein>
    <submittedName>
        <fullName evidence="1">Phosphotransferase enzyme family domain-containing protein</fullName>
    </submittedName>
</protein>